<keyword evidence="4 5" id="KW-0732">Signal</keyword>
<keyword evidence="3 5" id="KW-0964">Secreted</keyword>
<reference evidence="8 10" key="1">
    <citation type="submission" date="2018-01" db="EMBL/GenBank/DDBJ databases">
        <title>Draft genome of the strawberry crown rot pathogen Phytophthora cactorum.</title>
        <authorList>
            <person name="Armitage A.D."/>
            <person name="Lysoe E."/>
            <person name="Nellist C.F."/>
            <person name="Harrison R.J."/>
            <person name="Brurberg M.B."/>
        </authorList>
    </citation>
    <scope>NUCLEOTIDE SEQUENCE [LARGE SCALE GENOMIC DNA]</scope>
    <source>
        <strain evidence="8 10">10300</strain>
    </source>
</reference>
<dbReference type="VEuPathDB" id="FungiDB:PC110_g17878"/>
<dbReference type="EMBL" id="MJFZ01001866">
    <property type="protein sequence ID" value="RAW21311.1"/>
    <property type="molecule type" value="Genomic_DNA"/>
</dbReference>
<comment type="domain">
    <text evidence="5">The RxLR-dEER motif acts to carry the protein into the host cell cytoplasm through binding to cell surface phosphatidylinositol-3-phosphate.</text>
</comment>
<evidence type="ECO:0000256" key="4">
    <source>
        <dbReference type="ARBA" id="ARBA00022729"/>
    </source>
</evidence>
<evidence type="ECO:0000313" key="7">
    <source>
        <dbReference type="EMBL" id="RAW21311.1"/>
    </source>
</evidence>
<dbReference type="Pfam" id="PF16810">
    <property type="entry name" value="RXLR"/>
    <property type="match status" value="1"/>
</dbReference>
<evidence type="ECO:0000313" key="9">
    <source>
        <dbReference type="EMBL" id="RAW32978.1"/>
    </source>
</evidence>
<dbReference type="InterPro" id="IPR031825">
    <property type="entry name" value="RXLR"/>
</dbReference>
<dbReference type="Proteomes" id="UP000251314">
    <property type="component" value="Unassembled WGS sequence"/>
</dbReference>
<dbReference type="VEuPathDB" id="FungiDB:PC110_g22246"/>
<proteinExistence type="inferred from homology"/>
<evidence type="ECO:0000256" key="5">
    <source>
        <dbReference type="RuleBase" id="RU367124"/>
    </source>
</evidence>
<dbReference type="OrthoDB" id="89661at2759"/>
<organism evidence="8 10">
    <name type="scientific">Phytophthora cactorum</name>
    <dbReference type="NCBI Taxonomy" id="29920"/>
    <lineage>
        <taxon>Eukaryota</taxon>
        <taxon>Sar</taxon>
        <taxon>Stramenopiles</taxon>
        <taxon>Oomycota</taxon>
        <taxon>Peronosporomycetes</taxon>
        <taxon>Peronosporales</taxon>
        <taxon>Peronosporaceae</taxon>
        <taxon>Phytophthora</taxon>
    </lineage>
</organism>
<protein>
    <recommendedName>
        <fullName evidence="5">RxLR effector protein</fullName>
    </recommendedName>
</protein>
<comment type="subcellular location">
    <subcellularLocation>
        <location evidence="1 5">Secreted</location>
    </subcellularLocation>
</comment>
<sequence>MHLHRVLLVTLFTLLATSSALVPTQETSVSLLEHLTVAGRDGIHKGRSLRLAKTSDEKDSATIHGDPTDADERANPISKLYSKISDKIPLSVKTRVWLERGKPVEYVQEKLGMKDLKGVHLTTHKNFPRLERYAIKLEEYTIWKLVRRDFTTTQWWNRVGVNKKVTWKEGMTNKETLAELKKVQNTDEFKRYKPYAIAFDDHIINFFGSRYHRPTRFIDENATPVEKMARAQVWAEKERHPEHVKEFLGLLKADDTMLKNDPYFQFYLMELDRIQKAKAKPT</sequence>
<keyword evidence="10" id="KW-1185">Reference proteome</keyword>
<dbReference type="EMBL" id="MJFZ01000720">
    <property type="protein sequence ID" value="RAW25711.1"/>
    <property type="molecule type" value="Genomic_DNA"/>
</dbReference>
<dbReference type="AlphaFoldDB" id="A0A329RMZ0"/>
<dbReference type="EMBL" id="MJFZ01000255">
    <property type="protein sequence ID" value="RAW32978.1"/>
    <property type="molecule type" value="Genomic_DNA"/>
</dbReference>
<comment type="similarity">
    <text evidence="2 5">Belongs to the RxLR effector family.</text>
</comment>
<evidence type="ECO:0000256" key="6">
    <source>
        <dbReference type="SAM" id="MobiDB-lite"/>
    </source>
</evidence>
<accession>A0A329RMZ0</accession>
<comment type="caution">
    <text evidence="8">The sequence shown here is derived from an EMBL/GenBank/DDBJ whole genome shotgun (WGS) entry which is preliminary data.</text>
</comment>
<dbReference type="VEuPathDB" id="FungiDB:PC110_g10703"/>
<feature type="region of interest" description="Disordered" evidence="6">
    <location>
        <begin position="48"/>
        <end position="71"/>
    </location>
</feature>
<evidence type="ECO:0000256" key="3">
    <source>
        <dbReference type="ARBA" id="ARBA00022525"/>
    </source>
</evidence>
<evidence type="ECO:0000256" key="2">
    <source>
        <dbReference type="ARBA" id="ARBA00010400"/>
    </source>
</evidence>
<gene>
    <name evidence="9" type="ORF">PC110_g10703</name>
    <name evidence="8" type="ORF">PC110_g17878</name>
    <name evidence="7" type="ORF">PC110_g22246</name>
</gene>
<feature type="signal peptide" evidence="5">
    <location>
        <begin position="1"/>
        <end position="20"/>
    </location>
</feature>
<name>A0A329RMZ0_9STRA</name>
<comment type="function">
    <text evidence="5">Effector that suppresses plant defense responses during pathogen infection.</text>
</comment>
<feature type="chain" id="PRO_5036328142" description="RxLR effector protein" evidence="5">
    <location>
        <begin position="21"/>
        <end position="282"/>
    </location>
</feature>
<evidence type="ECO:0000256" key="1">
    <source>
        <dbReference type="ARBA" id="ARBA00004613"/>
    </source>
</evidence>
<evidence type="ECO:0000313" key="10">
    <source>
        <dbReference type="Proteomes" id="UP000251314"/>
    </source>
</evidence>
<evidence type="ECO:0000313" key="8">
    <source>
        <dbReference type="EMBL" id="RAW25711.1"/>
    </source>
</evidence>
<feature type="compositionally biased region" description="Basic and acidic residues" evidence="6">
    <location>
        <begin position="53"/>
        <end position="71"/>
    </location>
</feature>